<dbReference type="PANTHER" id="PTHR43033:SF1">
    <property type="entry name" value="TRNA(ILE)-LYSIDINE SYNTHASE-RELATED"/>
    <property type="match status" value="1"/>
</dbReference>
<evidence type="ECO:0000256" key="2">
    <source>
        <dbReference type="ARBA" id="ARBA00022694"/>
    </source>
</evidence>
<protein>
    <recommendedName>
        <fullName evidence="6">tRNA(Ile)-lysidine synthase</fullName>
        <ecNumber evidence="6">6.3.4.19</ecNumber>
    </recommendedName>
    <alternativeName>
        <fullName evidence="6">tRNA(Ile)-2-lysyl-cytidine synthase</fullName>
    </alternativeName>
    <alternativeName>
        <fullName evidence="6">tRNA(Ile)-lysidine synthetase</fullName>
    </alternativeName>
</protein>
<evidence type="ECO:0000313" key="8">
    <source>
        <dbReference type="EMBL" id="TWT78026.1"/>
    </source>
</evidence>
<dbReference type="PANTHER" id="PTHR43033">
    <property type="entry name" value="TRNA(ILE)-LYSIDINE SYNTHASE-RELATED"/>
    <property type="match status" value="1"/>
</dbReference>
<proteinExistence type="inferred from homology"/>
<dbReference type="EC" id="6.3.4.19" evidence="6"/>
<comment type="domain">
    <text evidence="6">The N-terminal region contains the highly conserved SGGXDS motif, predicted to be a P-loop motif involved in ATP binding.</text>
</comment>
<name>A0A5C5YT85_9BACT</name>
<dbReference type="InterPro" id="IPR012795">
    <property type="entry name" value="tRNA_Ile_lys_synt_N"/>
</dbReference>
<dbReference type="NCBIfam" id="TIGR02432">
    <property type="entry name" value="lysidine_TilS_N"/>
    <property type="match status" value="1"/>
</dbReference>
<evidence type="ECO:0000256" key="4">
    <source>
        <dbReference type="ARBA" id="ARBA00022840"/>
    </source>
</evidence>
<dbReference type="Proteomes" id="UP000318478">
    <property type="component" value="Unassembled WGS sequence"/>
</dbReference>
<dbReference type="GO" id="GO:0005737">
    <property type="term" value="C:cytoplasm"/>
    <property type="evidence" value="ECO:0007669"/>
    <property type="project" value="UniProtKB-SubCell"/>
</dbReference>
<comment type="function">
    <text evidence="6">Ligates lysine onto the cytidine present at position 34 of the AUA codon-specific tRNA(Ile) that contains the anticodon CAU, in an ATP-dependent manner. Cytidine is converted to lysidine, thus changing the amino acid specificity of the tRNA from methionine to isoleucine.</text>
</comment>
<evidence type="ECO:0000259" key="7">
    <source>
        <dbReference type="Pfam" id="PF01171"/>
    </source>
</evidence>
<keyword evidence="1 6" id="KW-0436">Ligase</keyword>
<dbReference type="AlphaFoldDB" id="A0A5C5YT85"/>
<evidence type="ECO:0000256" key="1">
    <source>
        <dbReference type="ARBA" id="ARBA00022598"/>
    </source>
</evidence>
<sequence>MTPSLTEAVAQAWPPAEWRDVHLLAAVSGGADSVALLRALHKLKREAGGRGRLLVAHFDHGIRGVASADDARWVAELAEGLGLECRLGVAAGPPPASEQHARDARYRWLAETAGEVGARHIATGHTADDQTETILYRLLRGSGLAGLAGVPPHRPLTAACDVVRPLLEVTRAEVEQHLRALDQPYRTDATNAEPTYARNRMRNELLPALRLEFGEGVDAAIRRAGQQAGEAQQVVGELAARLAGEARIDGSPDEVRLSPALLAAAPPLVAREACKLAWRSAGWPEQSMGAEQWQRLYTLLCDAGTAGLQLPGGVDARWVDSIVVLRRTSAD</sequence>
<dbReference type="GO" id="GO:0032267">
    <property type="term" value="F:tRNA(Ile)-lysidine synthase activity"/>
    <property type="evidence" value="ECO:0007669"/>
    <property type="project" value="UniProtKB-EC"/>
</dbReference>
<keyword evidence="3 6" id="KW-0547">Nucleotide-binding</keyword>
<evidence type="ECO:0000256" key="3">
    <source>
        <dbReference type="ARBA" id="ARBA00022741"/>
    </source>
</evidence>
<dbReference type="CDD" id="cd01992">
    <property type="entry name" value="TilS_N"/>
    <property type="match status" value="1"/>
</dbReference>
<keyword evidence="9" id="KW-1185">Reference proteome</keyword>
<gene>
    <name evidence="6 8" type="primary">tilS</name>
    <name evidence="8" type="ORF">Pla123a_18260</name>
</gene>
<keyword evidence="6" id="KW-0963">Cytoplasm</keyword>
<dbReference type="Pfam" id="PF01171">
    <property type="entry name" value="ATP_bind_3"/>
    <property type="match status" value="1"/>
</dbReference>
<dbReference type="InterPro" id="IPR012094">
    <property type="entry name" value="tRNA_Ile_lys_synt"/>
</dbReference>
<keyword evidence="2 6" id="KW-0819">tRNA processing</keyword>
<accession>A0A5C5YT85</accession>
<comment type="catalytic activity">
    <reaction evidence="5 6">
        <text>cytidine(34) in tRNA(Ile2) + L-lysine + ATP = lysidine(34) in tRNA(Ile2) + AMP + diphosphate + H(+)</text>
        <dbReference type="Rhea" id="RHEA:43744"/>
        <dbReference type="Rhea" id="RHEA-COMP:10625"/>
        <dbReference type="Rhea" id="RHEA-COMP:10670"/>
        <dbReference type="ChEBI" id="CHEBI:15378"/>
        <dbReference type="ChEBI" id="CHEBI:30616"/>
        <dbReference type="ChEBI" id="CHEBI:32551"/>
        <dbReference type="ChEBI" id="CHEBI:33019"/>
        <dbReference type="ChEBI" id="CHEBI:82748"/>
        <dbReference type="ChEBI" id="CHEBI:83665"/>
        <dbReference type="ChEBI" id="CHEBI:456215"/>
        <dbReference type="EC" id="6.3.4.19"/>
    </reaction>
</comment>
<dbReference type="SUPFAM" id="SSF52402">
    <property type="entry name" value="Adenine nucleotide alpha hydrolases-like"/>
    <property type="match status" value="1"/>
</dbReference>
<dbReference type="RefSeq" id="WP_197527814.1">
    <property type="nucleotide sequence ID" value="NZ_SJPO01000003.1"/>
</dbReference>
<dbReference type="InterPro" id="IPR014729">
    <property type="entry name" value="Rossmann-like_a/b/a_fold"/>
</dbReference>
<comment type="similarity">
    <text evidence="6">Belongs to the tRNA(Ile)-lysidine synthase family.</text>
</comment>
<reference evidence="8 9" key="1">
    <citation type="submission" date="2019-02" db="EMBL/GenBank/DDBJ databases">
        <title>Deep-cultivation of Planctomycetes and their phenomic and genomic characterization uncovers novel biology.</title>
        <authorList>
            <person name="Wiegand S."/>
            <person name="Jogler M."/>
            <person name="Boedeker C."/>
            <person name="Pinto D."/>
            <person name="Vollmers J."/>
            <person name="Rivas-Marin E."/>
            <person name="Kohn T."/>
            <person name="Peeters S.H."/>
            <person name="Heuer A."/>
            <person name="Rast P."/>
            <person name="Oberbeckmann S."/>
            <person name="Bunk B."/>
            <person name="Jeske O."/>
            <person name="Meyerdierks A."/>
            <person name="Storesund J.E."/>
            <person name="Kallscheuer N."/>
            <person name="Luecker S."/>
            <person name="Lage O.M."/>
            <person name="Pohl T."/>
            <person name="Merkel B.J."/>
            <person name="Hornburger P."/>
            <person name="Mueller R.-W."/>
            <person name="Bruemmer F."/>
            <person name="Labrenz M."/>
            <person name="Spormann A.M."/>
            <person name="Op Den Camp H."/>
            <person name="Overmann J."/>
            <person name="Amann R."/>
            <person name="Jetten M.S.M."/>
            <person name="Mascher T."/>
            <person name="Medema M.H."/>
            <person name="Devos D.P."/>
            <person name="Kaster A.-K."/>
            <person name="Ovreas L."/>
            <person name="Rohde M."/>
            <person name="Galperin M.Y."/>
            <person name="Jogler C."/>
        </authorList>
    </citation>
    <scope>NUCLEOTIDE SEQUENCE [LARGE SCALE GENOMIC DNA]</scope>
    <source>
        <strain evidence="8 9">Pla123a</strain>
    </source>
</reference>
<comment type="subcellular location">
    <subcellularLocation>
        <location evidence="6">Cytoplasm</location>
    </subcellularLocation>
</comment>
<dbReference type="HAMAP" id="MF_01161">
    <property type="entry name" value="tRNA_Ile_lys_synt"/>
    <property type="match status" value="1"/>
</dbReference>
<organism evidence="8 9">
    <name type="scientific">Posidoniimonas polymericola</name>
    <dbReference type="NCBI Taxonomy" id="2528002"/>
    <lineage>
        <taxon>Bacteria</taxon>
        <taxon>Pseudomonadati</taxon>
        <taxon>Planctomycetota</taxon>
        <taxon>Planctomycetia</taxon>
        <taxon>Pirellulales</taxon>
        <taxon>Lacipirellulaceae</taxon>
        <taxon>Posidoniimonas</taxon>
    </lineage>
</organism>
<evidence type="ECO:0000256" key="5">
    <source>
        <dbReference type="ARBA" id="ARBA00048539"/>
    </source>
</evidence>
<evidence type="ECO:0000313" key="9">
    <source>
        <dbReference type="Proteomes" id="UP000318478"/>
    </source>
</evidence>
<dbReference type="EMBL" id="SJPO01000003">
    <property type="protein sequence ID" value="TWT78026.1"/>
    <property type="molecule type" value="Genomic_DNA"/>
</dbReference>
<keyword evidence="4 6" id="KW-0067">ATP-binding</keyword>
<feature type="domain" description="tRNA(Ile)-lysidine/2-thiocytidine synthase N-terminal" evidence="7">
    <location>
        <begin position="23"/>
        <end position="204"/>
    </location>
</feature>
<evidence type="ECO:0000256" key="6">
    <source>
        <dbReference type="HAMAP-Rule" id="MF_01161"/>
    </source>
</evidence>
<comment type="caution">
    <text evidence="8">The sequence shown here is derived from an EMBL/GenBank/DDBJ whole genome shotgun (WGS) entry which is preliminary data.</text>
</comment>
<dbReference type="GO" id="GO:0005524">
    <property type="term" value="F:ATP binding"/>
    <property type="evidence" value="ECO:0007669"/>
    <property type="project" value="UniProtKB-UniRule"/>
</dbReference>
<dbReference type="Gene3D" id="3.40.50.620">
    <property type="entry name" value="HUPs"/>
    <property type="match status" value="1"/>
</dbReference>
<dbReference type="InterPro" id="IPR011063">
    <property type="entry name" value="TilS/TtcA_N"/>
</dbReference>
<dbReference type="GO" id="GO:0006400">
    <property type="term" value="P:tRNA modification"/>
    <property type="evidence" value="ECO:0007669"/>
    <property type="project" value="UniProtKB-UniRule"/>
</dbReference>
<feature type="binding site" evidence="6">
    <location>
        <begin position="28"/>
        <end position="33"/>
    </location>
    <ligand>
        <name>ATP</name>
        <dbReference type="ChEBI" id="CHEBI:30616"/>
    </ligand>
</feature>